<name>A0A975B139_9BACT</name>
<protein>
    <submittedName>
        <fullName evidence="1">Uncharacterized protein</fullName>
    </submittedName>
</protein>
<gene>
    <name evidence="1" type="ORF">GJV85_08665</name>
</gene>
<proteinExistence type="predicted"/>
<accession>A0A975B139</accession>
<reference evidence="1" key="1">
    <citation type="submission" date="2019-11" db="EMBL/GenBank/DDBJ databases">
        <authorList>
            <person name="Kojima H."/>
        </authorList>
    </citation>
    <scope>NUCLEOTIDE SEQUENCE</scope>
    <source>
        <strain evidence="1">H1576</strain>
    </source>
</reference>
<evidence type="ECO:0000313" key="2">
    <source>
        <dbReference type="Proteomes" id="UP000671852"/>
    </source>
</evidence>
<keyword evidence="2" id="KW-1185">Reference proteome</keyword>
<dbReference type="EMBL" id="CP046072">
    <property type="protein sequence ID" value="QSZ42180.1"/>
    <property type="molecule type" value="Genomic_DNA"/>
</dbReference>
<dbReference type="RefSeq" id="WP_207560996.1">
    <property type="nucleotide sequence ID" value="NZ_CP046072.1"/>
</dbReference>
<dbReference type="Proteomes" id="UP000671852">
    <property type="component" value="Chromosome"/>
</dbReference>
<organism evidence="1 2">
    <name type="scientific">Sulfurimonas aquatica</name>
    <dbReference type="NCBI Taxonomy" id="2672570"/>
    <lineage>
        <taxon>Bacteria</taxon>
        <taxon>Pseudomonadati</taxon>
        <taxon>Campylobacterota</taxon>
        <taxon>Epsilonproteobacteria</taxon>
        <taxon>Campylobacterales</taxon>
        <taxon>Sulfurimonadaceae</taxon>
        <taxon>Sulfurimonas</taxon>
    </lineage>
</organism>
<sequence>MELFEMQRRELAIRKKLFIYSEGVSEETLRLDFIGLDFISYYFLIWIKYSSKKYDRQNHLIQKIYGSEEKLLIKRKSLLEKIQAAVTSSLDIKKLQNRGFETDKNDMKLISLKKQYILAMYKMLEFEFGTGGYLLEIDYLAEFEEWKKDVKLNGLTKYMH</sequence>
<dbReference type="AlphaFoldDB" id="A0A975B139"/>
<evidence type="ECO:0000313" key="1">
    <source>
        <dbReference type="EMBL" id="QSZ42180.1"/>
    </source>
</evidence>
<reference evidence="1" key="2">
    <citation type="submission" date="2021-04" db="EMBL/GenBank/DDBJ databases">
        <title>Isolation and characterization of a novel species of the genus Sulfurimonas.</title>
        <authorList>
            <person name="Fukui M."/>
        </authorList>
    </citation>
    <scope>NUCLEOTIDE SEQUENCE</scope>
    <source>
        <strain evidence="1">H1576</strain>
    </source>
</reference>
<dbReference type="KEGG" id="saqt:GJV85_08665"/>